<evidence type="ECO:0000256" key="4">
    <source>
        <dbReference type="ARBA" id="ARBA00022982"/>
    </source>
</evidence>
<dbReference type="Pfam" id="PF00032">
    <property type="entry name" value="Cytochrom_B_C"/>
    <property type="match status" value="1"/>
</dbReference>
<dbReference type="GO" id="GO:0016020">
    <property type="term" value="C:membrane"/>
    <property type="evidence" value="ECO:0007669"/>
    <property type="project" value="UniProtKB-SubCell"/>
</dbReference>
<comment type="subcellular location">
    <subcellularLocation>
        <location evidence="1">Membrane</location>
        <topology evidence="1">Multi-pass membrane protein</topology>
    </subcellularLocation>
</comment>
<protein>
    <recommendedName>
        <fullName evidence="8">Cytochrome b/b6 C-terminal region profile domain-containing protein</fullName>
    </recommendedName>
</protein>
<feature type="domain" description="Cytochrome b/b6 C-terminal region profile" evidence="8">
    <location>
        <begin position="11"/>
        <end position="86"/>
    </location>
</feature>
<keyword evidence="5 7" id="KW-1133">Transmembrane helix</keyword>
<keyword evidence="6 7" id="KW-0472">Membrane</keyword>
<dbReference type="AlphaFoldDB" id="A0A2R4G3A6"/>
<evidence type="ECO:0000256" key="1">
    <source>
        <dbReference type="ARBA" id="ARBA00004141"/>
    </source>
</evidence>
<dbReference type="Gene3D" id="1.10.287.980">
    <property type="entry name" value="plastocyanin oxidoreductase"/>
    <property type="match status" value="1"/>
</dbReference>
<gene>
    <name evidence="9" type="ORF">C8077_04985</name>
</gene>
<evidence type="ECO:0000313" key="10">
    <source>
        <dbReference type="Proteomes" id="UP000241454"/>
    </source>
</evidence>
<dbReference type="GO" id="GO:0009055">
    <property type="term" value="F:electron transfer activity"/>
    <property type="evidence" value="ECO:0007669"/>
    <property type="project" value="InterPro"/>
</dbReference>
<keyword evidence="4" id="KW-0249">Electron transport</keyword>
<dbReference type="InterPro" id="IPR005798">
    <property type="entry name" value="Cyt_b/b6_C"/>
</dbReference>
<dbReference type="RefSeq" id="WP_107646219.1">
    <property type="nucleotide sequence ID" value="NZ_CP028341.1"/>
</dbReference>
<proteinExistence type="predicted"/>
<name>A0A2R4G3A6_BIFAD</name>
<feature type="transmembrane region" description="Helical" evidence="7">
    <location>
        <begin position="39"/>
        <end position="58"/>
    </location>
</feature>
<dbReference type="EMBL" id="CP028341">
    <property type="protein sequence ID" value="AVT45328.1"/>
    <property type="molecule type" value="Genomic_DNA"/>
</dbReference>
<evidence type="ECO:0000259" key="8">
    <source>
        <dbReference type="Pfam" id="PF00032"/>
    </source>
</evidence>
<keyword evidence="3 7" id="KW-0812">Transmembrane</keyword>
<sequence length="101" mass="10273">MDPFVNAAMVLADPKGIKPDYSYFPFMATLNKIASGFEGMALIVCVILLVAAAILFGASKLTSSPAAARVTGTVFIVCIVLAAVIAGAGGLISWATGIPLV</sequence>
<dbReference type="Proteomes" id="UP000241454">
    <property type="component" value="Chromosome"/>
</dbReference>
<evidence type="ECO:0000256" key="7">
    <source>
        <dbReference type="SAM" id="Phobius"/>
    </source>
</evidence>
<accession>A0A2R4G3A6</accession>
<evidence type="ECO:0000313" key="9">
    <source>
        <dbReference type="EMBL" id="AVT45328.1"/>
    </source>
</evidence>
<feature type="transmembrane region" description="Helical" evidence="7">
    <location>
        <begin position="70"/>
        <end position="95"/>
    </location>
</feature>
<keyword evidence="2" id="KW-0813">Transport</keyword>
<dbReference type="GO" id="GO:0016491">
    <property type="term" value="F:oxidoreductase activity"/>
    <property type="evidence" value="ECO:0007669"/>
    <property type="project" value="InterPro"/>
</dbReference>
<reference evidence="9 10" key="1">
    <citation type="submission" date="2018-03" db="EMBL/GenBank/DDBJ databases">
        <authorList>
            <person name="Keele B.F."/>
        </authorList>
    </citation>
    <scope>NUCLEOTIDE SEQUENCE [LARGE SCALE GENOMIC DNA]</scope>
    <source>
        <strain evidence="9 10">1-11</strain>
    </source>
</reference>
<evidence type="ECO:0000256" key="3">
    <source>
        <dbReference type="ARBA" id="ARBA00022692"/>
    </source>
</evidence>
<evidence type="ECO:0000256" key="6">
    <source>
        <dbReference type="ARBA" id="ARBA00023136"/>
    </source>
</evidence>
<organism evidence="9 10">
    <name type="scientific">Bifidobacterium adolescentis</name>
    <dbReference type="NCBI Taxonomy" id="1680"/>
    <lineage>
        <taxon>Bacteria</taxon>
        <taxon>Bacillati</taxon>
        <taxon>Actinomycetota</taxon>
        <taxon>Actinomycetes</taxon>
        <taxon>Bifidobacteriales</taxon>
        <taxon>Bifidobacteriaceae</taxon>
        <taxon>Bifidobacterium</taxon>
    </lineage>
</organism>
<evidence type="ECO:0000256" key="5">
    <source>
        <dbReference type="ARBA" id="ARBA00022989"/>
    </source>
</evidence>
<evidence type="ECO:0000256" key="2">
    <source>
        <dbReference type="ARBA" id="ARBA00022448"/>
    </source>
</evidence>